<accession>A0A1T4QC15</accession>
<keyword evidence="1" id="KW-0547">Nucleotide-binding</keyword>
<dbReference type="RefSeq" id="WP_078805732.1">
    <property type="nucleotide sequence ID" value="NZ_FUXK01000021.1"/>
</dbReference>
<dbReference type="AlphaFoldDB" id="A0A1T4QC15"/>
<dbReference type="GO" id="GO:0003678">
    <property type="term" value="F:DNA helicase activity"/>
    <property type="evidence" value="ECO:0007669"/>
    <property type="project" value="UniProtKB-ARBA"/>
</dbReference>
<evidence type="ECO:0000259" key="3">
    <source>
        <dbReference type="Pfam" id="PF13538"/>
    </source>
</evidence>
<dbReference type="EMBL" id="FUXK01000021">
    <property type="protein sequence ID" value="SKA01333.1"/>
    <property type="molecule type" value="Genomic_DNA"/>
</dbReference>
<dbReference type="SUPFAM" id="SSF52540">
    <property type="entry name" value="P-loop containing nucleoside triphosphate hydrolases"/>
    <property type="match status" value="2"/>
</dbReference>
<dbReference type="InterPro" id="IPR050534">
    <property type="entry name" value="Coronavir_polyprotein_1ab"/>
</dbReference>
<dbReference type="InterPro" id="IPR054572">
    <property type="entry name" value="TBP-TOTE"/>
</dbReference>
<dbReference type="Gene3D" id="3.40.50.300">
    <property type="entry name" value="P-loop containing nucleotide triphosphate hydrolases"/>
    <property type="match status" value="2"/>
</dbReference>
<keyword evidence="2" id="KW-0067">ATP-binding</keyword>
<dbReference type="InterPro" id="IPR027417">
    <property type="entry name" value="P-loop_NTPase"/>
</dbReference>
<evidence type="ECO:0000259" key="4">
    <source>
        <dbReference type="Pfam" id="PF22721"/>
    </source>
</evidence>
<keyword evidence="5" id="KW-0378">Hydrolase</keyword>
<gene>
    <name evidence="5" type="ORF">SAMN02745202_01769</name>
</gene>
<evidence type="ECO:0000313" key="5">
    <source>
        <dbReference type="EMBL" id="SKA01333.1"/>
    </source>
</evidence>
<dbReference type="eggNOG" id="COG0507">
    <property type="taxonomic scope" value="Bacteria"/>
</dbReference>
<dbReference type="PANTHER" id="PTHR43788">
    <property type="entry name" value="DNA2/NAM7 HELICASE FAMILY MEMBER"/>
    <property type="match status" value="1"/>
</dbReference>
<name>A0A1T4QC15_9BACT</name>
<proteinExistence type="predicted"/>
<sequence length="695" mass="78630">MFTLSQQQLEALQAIKTFIRDDNKTVFILKGYAGTGKTTMIKTIIPELQKIGKIVKLMAPTGRAAKVLQDKTGFKSASTIHKVIYYKPDIRDARHDEEGKKIKSEIAPSLRADGVDDLQLYFGIRALENGETPDRLVCIVDESSMISSRKATDEVLHFGTDILLDDLLTYGNPHKGAKFIFVGDPAQLPPVGDNRSAALDKQYFEKIGLSVDSYELTQVLRQSEGSAILANAMKIRDLLNTTERSELSFDRVEGEVEDITGEQTIERFFEEYPTPRLGSSVVICYSNALVRDYNDAIRHNYFEDINIPHVGDVIQIIRNSHIHELYNGDFAQITAVDEGIEIQSAPVWTTIGKEKKRVNIELTFRNVGILTYDGRTLRCKIVDSLLHNSNHGLTPQETTALYINFRMRNPNLKSRSEVSQGLQEDPYFNALCVKYGYAITCHKAQGGEWPTVFVDYHGRTGLNDDSLRWSYTATTRASKILYGVLMPNMQLLDRLKINPITKVSKPQKDCIRVACMGNIEDLPANATDSQKAKFLSVKTALSKLGLYINKVEFYQYVDRYYIQSSEGERIYNLQYNGMGMYTSVKALSLYPDDDIVQEALMSECEYLYDVCYSSEATSLMKLYHKMVSYCDDLGILITNITNAQYQVIYHLKTSGMFSSIQFFYNAKKLISYAAPLSDMGAEDEKLIQLIEKLRN</sequence>
<feature type="domain" description="TATA-binding-like protein" evidence="4">
    <location>
        <begin position="529"/>
        <end position="598"/>
    </location>
</feature>
<organism evidence="5 6">
    <name type="scientific">Segatella oulorum</name>
    <dbReference type="NCBI Taxonomy" id="28136"/>
    <lineage>
        <taxon>Bacteria</taxon>
        <taxon>Pseudomonadati</taxon>
        <taxon>Bacteroidota</taxon>
        <taxon>Bacteroidia</taxon>
        <taxon>Bacteroidales</taxon>
        <taxon>Prevotellaceae</taxon>
        <taxon>Segatella</taxon>
    </lineage>
</organism>
<evidence type="ECO:0000313" key="6">
    <source>
        <dbReference type="Proteomes" id="UP000190065"/>
    </source>
</evidence>
<dbReference type="STRING" id="28136.SAMN02745202_01769"/>
<dbReference type="Pfam" id="PF13604">
    <property type="entry name" value="AAA_30"/>
    <property type="match status" value="1"/>
</dbReference>
<feature type="domain" description="TATA-binding-like protein" evidence="4">
    <location>
        <begin position="618"/>
        <end position="692"/>
    </location>
</feature>
<evidence type="ECO:0000256" key="1">
    <source>
        <dbReference type="ARBA" id="ARBA00022741"/>
    </source>
</evidence>
<dbReference type="CDD" id="cd17933">
    <property type="entry name" value="DEXSc_RecD-like"/>
    <property type="match status" value="1"/>
</dbReference>
<dbReference type="Pfam" id="PF22721">
    <property type="entry name" value="TBP-TOTE"/>
    <property type="match status" value="2"/>
</dbReference>
<feature type="domain" description="UvrD-like helicase C-terminal" evidence="3">
    <location>
        <begin position="435"/>
        <end position="482"/>
    </location>
</feature>
<keyword evidence="5" id="KW-0347">Helicase</keyword>
<protein>
    <submittedName>
        <fullName evidence="5">UvrD-like helicase C-terminal domain-containing protein</fullName>
    </submittedName>
</protein>
<dbReference type="InterPro" id="IPR027785">
    <property type="entry name" value="UvrD-like_helicase_C"/>
</dbReference>
<dbReference type="Proteomes" id="UP000190065">
    <property type="component" value="Unassembled WGS sequence"/>
</dbReference>
<dbReference type="GO" id="GO:0005524">
    <property type="term" value="F:ATP binding"/>
    <property type="evidence" value="ECO:0007669"/>
    <property type="project" value="UniProtKB-KW"/>
</dbReference>
<evidence type="ECO:0000256" key="2">
    <source>
        <dbReference type="ARBA" id="ARBA00022840"/>
    </source>
</evidence>
<dbReference type="CDD" id="cd18809">
    <property type="entry name" value="SF1_C_RecD"/>
    <property type="match status" value="1"/>
</dbReference>
<dbReference type="Pfam" id="PF13538">
    <property type="entry name" value="UvrD_C_2"/>
    <property type="match status" value="1"/>
</dbReference>
<dbReference type="PANTHER" id="PTHR43788:SF6">
    <property type="entry name" value="DNA HELICASE B"/>
    <property type="match status" value="1"/>
</dbReference>
<reference evidence="5 6" key="1">
    <citation type="submission" date="2017-02" db="EMBL/GenBank/DDBJ databases">
        <authorList>
            <person name="Peterson S.W."/>
        </authorList>
    </citation>
    <scope>NUCLEOTIDE SEQUENCE [LARGE SCALE GENOMIC DNA]</scope>
    <source>
        <strain evidence="5 6">ATCC 43324</strain>
    </source>
</reference>